<sequence>MVIFRVGEIRAWQVIVLNCSPLPQVTEHDVHSPGVHSAEHGLVLHGTPKSFGFEMYLQFSSVTTA</sequence>
<name>A0A0B7AUY3_9EUPU</name>
<dbReference type="EMBL" id="HACG01036815">
    <property type="protein sequence ID" value="CEK83680.1"/>
    <property type="molecule type" value="Transcribed_RNA"/>
</dbReference>
<dbReference type="AlphaFoldDB" id="A0A0B7AUY3"/>
<protein>
    <submittedName>
        <fullName evidence="1">Uncharacterized protein</fullName>
    </submittedName>
</protein>
<reference evidence="1" key="1">
    <citation type="submission" date="2014-12" db="EMBL/GenBank/DDBJ databases">
        <title>Insight into the proteome of Arion vulgaris.</title>
        <authorList>
            <person name="Aradska J."/>
            <person name="Bulat T."/>
            <person name="Smidak R."/>
            <person name="Sarate P."/>
            <person name="Gangsoo J."/>
            <person name="Sialana F."/>
            <person name="Bilban M."/>
            <person name="Lubec G."/>
        </authorList>
    </citation>
    <scope>NUCLEOTIDE SEQUENCE</scope>
    <source>
        <tissue evidence="1">Skin</tissue>
    </source>
</reference>
<evidence type="ECO:0000313" key="1">
    <source>
        <dbReference type="EMBL" id="CEK83680.1"/>
    </source>
</evidence>
<gene>
    <name evidence="1" type="primary">ORF138483</name>
</gene>
<organism evidence="1">
    <name type="scientific">Arion vulgaris</name>
    <dbReference type="NCBI Taxonomy" id="1028688"/>
    <lineage>
        <taxon>Eukaryota</taxon>
        <taxon>Metazoa</taxon>
        <taxon>Spiralia</taxon>
        <taxon>Lophotrochozoa</taxon>
        <taxon>Mollusca</taxon>
        <taxon>Gastropoda</taxon>
        <taxon>Heterobranchia</taxon>
        <taxon>Euthyneura</taxon>
        <taxon>Panpulmonata</taxon>
        <taxon>Eupulmonata</taxon>
        <taxon>Stylommatophora</taxon>
        <taxon>Helicina</taxon>
        <taxon>Arionoidea</taxon>
        <taxon>Arionidae</taxon>
        <taxon>Arion</taxon>
    </lineage>
</organism>
<proteinExistence type="predicted"/>
<accession>A0A0B7AUY3</accession>